<protein>
    <submittedName>
        <fullName evidence="1">Uncharacterized protein</fullName>
    </submittedName>
</protein>
<gene>
    <name evidence="1" type="ORF">B0H63DRAFT_556192</name>
</gene>
<reference evidence="1" key="1">
    <citation type="journal article" date="2023" name="Mol. Phylogenet. Evol.">
        <title>Genome-scale phylogeny and comparative genomics of the fungal order Sordariales.</title>
        <authorList>
            <person name="Hensen N."/>
            <person name="Bonometti L."/>
            <person name="Westerberg I."/>
            <person name="Brannstrom I.O."/>
            <person name="Guillou S."/>
            <person name="Cros-Aarteil S."/>
            <person name="Calhoun S."/>
            <person name="Haridas S."/>
            <person name="Kuo A."/>
            <person name="Mondo S."/>
            <person name="Pangilinan J."/>
            <person name="Riley R."/>
            <person name="LaButti K."/>
            <person name="Andreopoulos B."/>
            <person name="Lipzen A."/>
            <person name="Chen C."/>
            <person name="Yan M."/>
            <person name="Daum C."/>
            <person name="Ng V."/>
            <person name="Clum A."/>
            <person name="Steindorff A."/>
            <person name="Ohm R.A."/>
            <person name="Martin F."/>
            <person name="Silar P."/>
            <person name="Natvig D.O."/>
            <person name="Lalanne C."/>
            <person name="Gautier V."/>
            <person name="Ament-Velasquez S.L."/>
            <person name="Kruys A."/>
            <person name="Hutchinson M.I."/>
            <person name="Powell A.J."/>
            <person name="Barry K."/>
            <person name="Miller A.N."/>
            <person name="Grigoriev I.V."/>
            <person name="Debuchy R."/>
            <person name="Gladieux P."/>
            <person name="Hiltunen Thoren M."/>
            <person name="Johannesson H."/>
        </authorList>
    </citation>
    <scope>NUCLEOTIDE SEQUENCE</scope>
    <source>
        <strain evidence="1">CBS 232.78</strain>
    </source>
</reference>
<accession>A0AAE0U8P1</accession>
<comment type="caution">
    <text evidence="1">The sequence shown here is derived from an EMBL/GenBank/DDBJ whole genome shotgun (WGS) entry which is preliminary data.</text>
</comment>
<dbReference type="AlphaFoldDB" id="A0AAE0U8P1"/>
<evidence type="ECO:0000313" key="2">
    <source>
        <dbReference type="Proteomes" id="UP001285441"/>
    </source>
</evidence>
<dbReference type="EMBL" id="JAULSW010000001">
    <property type="protein sequence ID" value="KAK3395106.1"/>
    <property type="molecule type" value="Genomic_DNA"/>
</dbReference>
<sequence length="251" mass="27548">MDAEAAAQEVFVRGGLTPSTHSDDVVARIYMPTVSFPKPPGFPIDLPCPNPEVTSALFIPSSQEPFSASSVFETWWDKNHLGLVGINVTFGTTRRTFGRRGDGTVDDALRFDLLRIPEGDWIDSLVLHFGGPILPNDDPAEKSVVRGINARVSFAPGLASVRLMPSFAASDACSFLSMMGVIMKRPTPKKLREAAQKAINEPMRRGPPRETAQCQAEMRAEAEEECAASLDEVTRRLDFMLKELAIRGEEE</sequence>
<organism evidence="1 2">
    <name type="scientific">Podospora didyma</name>
    <dbReference type="NCBI Taxonomy" id="330526"/>
    <lineage>
        <taxon>Eukaryota</taxon>
        <taxon>Fungi</taxon>
        <taxon>Dikarya</taxon>
        <taxon>Ascomycota</taxon>
        <taxon>Pezizomycotina</taxon>
        <taxon>Sordariomycetes</taxon>
        <taxon>Sordariomycetidae</taxon>
        <taxon>Sordariales</taxon>
        <taxon>Podosporaceae</taxon>
        <taxon>Podospora</taxon>
    </lineage>
</organism>
<keyword evidence="2" id="KW-1185">Reference proteome</keyword>
<reference evidence="1" key="2">
    <citation type="submission" date="2023-06" db="EMBL/GenBank/DDBJ databases">
        <authorList>
            <consortium name="Lawrence Berkeley National Laboratory"/>
            <person name="Haridas S."/>
            <person name="Hensen N."/>
            <person name="Bonometti L."/>
            <person name="Westerberg I."/>
            <person name="Brannstrom I.O."/>
            <person name="Guillou S."/>
            <person name="Cros-Aarteil S."/>
            <person name="Calhoun S."/>
            <person name="Kuo A."/>
            <person name="Mondo S."/>
            <person name="Pangilinan J."/>
            <person name="Riley R."/>
            <person name="LaButti K."/>
            <person name="Andreopoulos B."/>
            <person name="Lipzen A."/>
            <person name="Chen C."/>
            <person name="Yanf M."/>
            <person name="Daum C."/>
            <person name="Ng V."/>
            <person name="Clum A."/>
            <person name="Steindorff A."/>
            <person name="Ohm R."/>
            <person name="Martin F."/>
            <person name="Silar P."/>
            <person name="Natvig D."/>
            <person name="Lalanne C."/>
            <person name="Gautier V."/>
            <person name="Ament-velasquez S.L."/>
            <person name="Kruys A."/>
            <person name="Hutchinson M.I."/>
            <person name="Powell A.J."/>
            <person name="Barry K."/>
            <person name="Miller A.N."/>
            <person name="Grigoriev I.V."/>
            <person name="Debuchy R."/>
            <person name="Gladieux P."/>
            <person name="Thoren M.H."/>
            <person name="Johannesson H."/>
        </authorList>
    </citation>
    <scope>NUCLEOTIDE SEQUENCE</scope>
    <source>
        <strain evidence="1">CBS 232.78</strain>
    </source>
</reference>
<name>A0AAE0U8P1_9PEZI</name>
<dbReference type="Proteomes" id="UP001285441">
    <property type="component" value="Unassembled WGS sequence"/>
</dbReference>
<proteinExistence type="predicted"/>
<evidence type="ECO:0000313" key="1">
    <source>
        <dbReference type="EMBL" id="KAK3395106.1"/>
    </source>
</evidence>